<organism evidence="1 2">
    <name type="scientific">Eumeta variegata</name>
    <name type="common">Bagworm moth</name>
    <name type="synonym">Eumeta japonica</name>
    <dbReference type="NCBI Taxonomy" id="151549"/>
    <lineage>
        <taxon>Eukaryota</taxon>
        <taxon>Metazoa</taxon>
        <taxon>Ecdysozoa</taxon>
        <taxon>Arthropoda</taxon>
        <taxon>Hexapoda</taxon>
        <taxon>Insecta</taxon>
        <taxon>Pterygota</taxon>
        <taxon>Neoptera</taxon>
        <taxon>Endopterygota</taxon>
        <taxon>Lepidoptera</taxon>
        <taxon>Glossata</taxon>
        <taxon>Ditrysia</taxon>
        <taxon>Tineoidea</taxon>
        <taxon>Psychidae</taxon>
        <taxon>Oiketicinae</taxon>
        <taxon>Eumeta</taxon>
    </lineage>
</organism>
<gene>
    <name evidence="1" type="ORF">EVAR_15946_1</name>
</gene>
<dbReference type="EMBL" id="BGZK01000190">
    <property type="protein sequence ID" value="GBP27173.1"/>
    <property type="molecule type" value="Genomic_DNA"/>
</dbReference>
<keyword evidence="2" id="KW-1185">Reference proteome</keyword>
<protein>
    <submittedName>
        <fullName evidence="1">Uncharacterized protein</fullName>
    </submittedName>
</protein>
<name>A0A4C1UL21_EUMVA</name>
<sequence>MRRMRHQAWDDSRFNHINDCQSLIRIPRAACTLKLKRGRLVRLETEFTITVYHSPRLLRLVGMSCDVRSQKPVLMTGAVGTGLFKLTRFVSIYREICGNKNSASAVLLKLSKVTTEMG</sequence>
<proteinExistence type="predicted"/>
<evidence type="ECO:0000313" key="1">
    <source>
        <dbReference type="EMBL" id="GBP27173.1"/>
    </source>
</evidence>
<evidence type="ECO:0000313" key="2">
    <source>
        <dbReference type="Proteomes" id="UP000299102"/>
    </source>
</evidence>
<comment type="caution">
    <text evidence="1">The sequence shown here is derived from an EMBL/GenBank/DDBJ whole genome shotgun (WGS) entry which is preliminary data.</text>
</comment>
<reference evidence="1 2" key="1">
    <citation type="journal article" date="2019" name="Commun. Biol.">
        <title>The bagworm genome reveals a unique fibroin gene that provides high tensile strength.</title>
        <authorList>
            <person name="Kono N."/>
            <person name="Nakamura H."/>
            <person name="Ohtoshi R."/>
            <person name="Tomita M."/>
            <person name="Numata K."/>
            <person name="Arakawa K."/>
        </authorList>
    </citation>
    <scope>NUCLEOTIDE SEQUENCE [LARGE SCALE GENOMIC DNA]</scope>
</reference>
<dbReference type="AlphaFoldDB" id="A0A4C1UL21"/>
<dbReference type="Proteomes" id="UP000299102">
    <property type="component" value="Unassembled WGS sequence"/>
</dbReference>
<accession>A0A4C1UL21</accession>